<dbReference type="AlphaFoldDB" id="A0A6G0XZ95"/>
<comment type="caution">
    <text evidence="1">The sequence shown here is derived from an EMBL/GenBank/DDBJ whole genome shotgun (WGS) entry which is preliminary data.</text>
</comment>
<gene>
    <name evidence="1" type="ORF">FWK35_00022740</name>
</gene>
<protein>
    <submittedName>
        <fullName evidence="1">Uncharacterized protein</fullName>
    </submittedName>
</protein>
<keyword evidence="2" id="KW-1185">Reference proteome</keyword>
<evidence type="ECO:0000313" key="1">
    <source>
        <dbReference type="EMBL" id="KAF0746282.1"/>
    </source>
</evidence>
<evidence type="ECO:0000313" key="2">
    <source>
        <dbReference type="Proteomes" id="UP000478052"/>
    </source>
</evidence>
<reference evidence="1 2" key="1">
    <citation type="submission" date="2019-08" db="EMBL/GenBank/DDBJ databases">
        <title>Whole genome of Aphis craccivora.</title>
        <authorList>
            <person name="Voronova N.V."/>
            <person name="Shulinski R.S."/>
            <person name="Bandarenka Y.V."/>
            <person name="Zhorov D.G."/>
            <person name="Warner D."/>
        </authorList>
    </citation>
    <scope>NUCLEOTIDE SEQUENCE [LARGE SCALE GENOMIC DNA]</scope>
    <source>
        <strain evidence="1">180601</strain>
        <tissue evidence="1">Whole Body</tissue>
    </source>
</reference>
<sequence>MVPGHSRMEYPTSINHPYDWSQLIRWAGKEKFKVEEMDQSNFYYIKSLLKTKDGLSAEQPRCGKPRFFVTLPNGKKWLTDERAERKKKRNDGADVNTGADDRAHLRRAPVTVTGSIANIAATGAQCSRTWLDLSGTKINTRKTINDVILPIAYNDTLLITNEKKIDLLTLLPLIPEKDVTDPLISDEELD</sequence>
<dbReference type="Proteomes" id="UP000478052">
    <property type="component" value="Unassembled WGS sequence"/>
</dbReference>
<accession>A0A6G0XZ95</accession>
<dbReference type="EMBL" id="VUJU01007273">
    <property type="protein sequence ID" value="KAF0746282.1"/>
    <property type="molecule type" value="Genomic_DNA"/>
</dbReference>
<proteinExistence type="predicted"/>
<organism evidence="1 2">
    <name type="scientific">Aphis craccivora</name>
    <name type="common">Cowpea aphid</name>
    <dbReference type="NCBI Taxonomy" id="307492"/>
    <lineage>
        <taxon>Eukaryota</taxon>
        <taxon>Metazoa</taxon>
        <taxon>Ecdysozoa</taxon>
        <taxon>Arthropoda</taxon>
        <taxon>Hexapoda</taxon>
        <taxon>Insecta</taxon>
        <taxon>Pterygota</taxon>
        <taxon>Neoptera</taxon>
        <taxon>Paraneoptera</taxon>
        <taxon>Hemiptera</taxon>
        <taxon>Sternorrhyncha</taxon>
        <taxon>Aphidomorpha</taxon>
        <taxon>Aphidoidea</taxon>
        <taxon>Aphididae</taxon>
        <taxon>Aphidini</taxon>
        <taxon>Aphis</taxon>
        <taxon>Aphis</taxon>
    </lineage>
</organism>
<name>A0A6G0XZ95_APHCR</name>